<reference evidence="1 2" key="1">
    <citation type="submission" date="2021-06" db="EMBL/GenBank/DDBJ databases">
        <title>Caerostris extrusa draft genome.</title>
        <authorList>
            <person name="Kono N."/>
            <person name="Arakawa K."/>
        </authorList>
    </citation>
    <scope>NUCLEOTIDE SEQUENCE [LARGE SCALE GENOMIC DNA]</scope>
</reference>
<sequence length="84" mass="9320">MLSLWCKGWMSIYVGADAFNAGLEAIVLTRIQSSAPPPPGLYSRPMQSFPASDSIRPRDSIGCRRDNDTICAAFARWRERSAVE</sequence>
<accession>A0AAV4VD63</accession>
<name>A0AAV4VD63_CAEEX</name>
<keyword evidence="2" id="KW-1185">Reference proteome</keyword>
<dbReference type="EMBL" id="BPLR01014340">
    <property type="protein sequence ID" value="GIY68207.1"/>
    <property type="molecule type" value="Genomic_DNA"/>
</dbReference>
<organism evidence="1 2">
    <name type="scientific">Caerostris extrusa</name>
    <name type="common">Bark spider</name>
    <name type="synonym">Caerostris bankana</name>
    <dbReference type="NCBI Taxonomy" id="172846"/>
    <lineage>
        <taxon>Eukaryota</taxon>
        <taxon>Metazoa</taxon>
        <taxon>Ecdysozoa</taxon>
        <taxon>Arthropoda</taxon>
        <taxon>Chelicerata</taxon>
        <taxon>Arachnida</taxon>
        <taxon>Araneae</taxon>
        <taxon>Araneomorphae</taxon>
        <taxon>Entelegynae</taxon>
        <taxon>Araneoidea</taxon>
        <taxon>Araneidae</taxon>
        <taxon>Caerostris</taxon>
    </lineage>
</organism>
<comment type="caution">
    <text evidence="1">The sequence shown here is derived from an EMBL/GenBank/DDBJ whole genome shotgun (WGS) entry which is preliminary data.</text>
</comment>
<evidence type="ECO:0000313" key="1">
    <source>
        <dbReference type="EMBL" id="GIY68207.1"/>
    </source>
</evidence>
<dbReference type="Proteomes" id="UP001054945">
    <property type="component" value="Unassembled WGS sequence"/>
</dbReference>
<proteinExistence type="predicted"/>
<dbReference type="AlphaFoldDB" id="A0AAV4VD63"/>
<evidence type="ECO:0000313" key="2">
    <source>
        <dbReference type="Proteomes" id="UP001054945"/>
    </source>
</evidence>
<gene>
    <name evidence="1" type="ORF">CEXT_657451</name>
</gene>
<protein>
    <submittedName>
        <fullName evidence="1">Uncharacterized protein</fullName>
    </submittedName>
</protein>